<proteinExistence type="predicted"/>
<name>A0A3S4ZVM3_9PLAT</name>
<feature type="region of interest" description="Disordered" evidence="1">
    <location>
        <begin position="167"/>
        <end position="189"/>
    </location>
</feature>
<organism evidence="2 3">
    <name type="scientific">Protopolystoma xenopodis</name>
    <dbReference type="NCBI Taxonomy" id="117903"/>
    <lineage>
        <taxon>Eukaryota</taxon>
        <taxon>Metazoa</taxon>
        <taxon>Spiralia</taxon>
        <taxon>Lophotrochozoa</taxon>
        <taxon>Platyhelminthes</taxon>
        <taxon>Monogenea</taxon>
        <taxon>Polyopisthocotylea</taxon>
        <taxon>Polystomatidea</taxon>
        <taxon>Polystomatidae</taxon>
        <taxon>Protopolystoma</taxon>
    </lineage>
</organism>
<evidence type="ECO:0000313" key="2">
    <source>
        <dbReference type="EMBL" id="VEL13131.1"/>
    </source>
</evidence>
<sequence length="219" mass="23856">MAPATPPPQSQDPCPYLAPETVALINSAVARHCDAFGIIQEIFYQFVPSAPVGFCDSVQVSICLDGMPALLDDSISQTMPESVSRMKLVPAILSGPESRNRREAVEMSDRETAVWPGLGLQPDHSLPKGLFDTQEKCRLACLSSVATPSAPTVLATQEPYLLESQSKPAALQSNLRRRRKRASDPDRSRQNTAWILGRLDSPSSASLLQTGKICLRDRI</sequence>
<protein>
    <submittedName>
        <fullName evidence="2">Uncharacterized protein</fullName>
    </submittedName>
</protein>
<evidence type="ECO:0000256" key="1">
    <source>
        <dbReference type="SAM" id="MobiDB-lite"/>
    </source>
</evidence>
<dbReference type="AlphaFoldDB" id="A0A3S4ZVM3"/>
<keyword evidence="3" id="KW-1185">Reference proteome</keyword>
<accession>A0A3S4ZVM3</accession>
<dbReference type="EMBL" id="CAAALY010016838">
    <property type="protein sequence ID" value="VEL13131.1"/>
    <property type="molecule type" value="Genomic_DNA"/>
</dbReference>
<comment type="caution">
    <text evidence="2">The sequence shown here is derived from an EMBL/GenBank/DDBJ whole genome shotgun (WGS) entry which is preliminary data.</text>
</comment>
<reference evidence="2" key="1">
    <citation type="submission" date="2018-11" db="EMBL/GenBank/DDBJ databases">
        <authorList>
            <consortium name="Pathogen Informatics"/>
        </authorList>
    </citation>
    <scope>NUCLEOTIDE SEQUENCE</scope>
</reference>
<dbReference type="Proteomes" id="UP000784294">
    <property type="component" value="Unassembled WGS sequence"/>
</dbReference>
<gene>
    <name evidence="2" type="ORF">PXEA_LOCUS6571</name>
</gene>
<evidence type="ECO:0000313" key="3">
    <source>
        <dbReference type="Proteomes" id="UP000784294"/>
    </source>
</evidence>